<protein>
    <recommendedName>
        <fullName evidence="3">MaoC-like domain-containing protein</fullName>
    </recommendedName>
</protein>
<sequence length="313" mass="33311">MAQLAPPQKIESLTMLTQNQLTYDDLTVGDVLGRFSTDFTRDTVDAFASITDTTTRIYRDCSPTLAYDTLHAVKAFVELPQGTVHSKEAVEFHAPISPHLECVIAVSVADVSVRRGKQTMCLRYDVYSGSTLALTALKTFVLPGKSDLPDTPSPASTGDLGLFTEAQSTAEPSGLALPTEEIVVSQDLLDDFGRATATDGPIHTDPAVATPLFGGTILQGMYLFETASQMMTSLSSPPEWLSSGRLAAKIVGSSITGETVRVSARLLQVTAGPTNRADCAITATTDTGRTVFVARADAPMSVFNLVEEVPHHG</sequence>
<dbReference type="EMBL" id="BAAALX010000008">
    <property type="protein sequence ID" value="GAA1511761.1"/>
    <property type="molecule type" value="Genomic_DNA"/>
</dbReference>
<evidence type="ECO:0000313" key="2">
    <source>
        <dbReference type="Proteomes" id="UP001500177"/>
    </source>
</evidence>
<organism evidence="1 2">
    <name type="scientific">Brevibacterium permense</name>
    <dbReference type="NCBI Taxonomy" id="234834"/>
    <lineage>
        <taxon>Bacteria</taxon>
        <taxon>Bacillati</taxon>
        <taxon>Actinomycetota</taxon>
        <taxon>Actinomycetes</taxon>
        <taxon>Micrococcales</taxon>
        <taxon>Brevibacteriaceae</taxon>
        <taxon>Brevibacterium</taxon>
    </lineage>
</organism>
<evidence type="ECO:0008006" key="3">
    <source>
        <dbReference type="Google" id="ProtNLM"/>
    </source>
</evidence>
<reference evidence="1 2" key="1">
    <citation type="journal article" date="2019" name="Int. J. Syst. Evol. Microbiol.">
        <title>The Global Catalogue of Microorganisms (GCM) 10K type strain sequencing project: providing services to taxonomists for standard genome sequencing and annotation.</title>
        <authorList>
            <consortium name="The Broad Institute Genomics Platform"/>
            <consortium name="The Broad Institute Genome Sequencing Center for Infectious Disease"/>
            <person name="Wu L."/>
            <person name="Ma J."/>
        </authorList>
    </citation>
    <scope>NUCLEOTIDE SEQUENCE [LARGE SCALE GENOMIC DNA]</scope>
    <source>
        <strain evidence="1 2">JCM 13318</strain>
    </source>
</reference>
<name>A0ABN2A5W6_9MICO</name>
<keyword evidence="2" id="KW-1185">Reference proteome</keyword>
<evidence type="ECO:0000313" key="1">
    <source>
        <dbReference type="EMBL" id="GAA1511761.1"/>
    </source>
</evidence>
<proteinExistence type="predicted"/>
<dbReference type="InterPro" id="IPR029069">
    <property type="entry name" value="HotDog_dom_sf"/>
</dbReference>
<comment type="caution">
    <text evidence="1">The sequence shown here is derived from an EMBL/GenBank/DDBJ whole genome shotgun (WGS) entry which is preliminary data.</text>
</comment>
<dbReference type="SUPFAM" id="SSF54637">
    <property type="entry name" value="Thioesterase/thiol ester dehydrase-isomerase"/>
    <property type="match status" value="2"/>
</dbReference>
<dbReference type="Proteomes" id="UP001500177">
    <property type="component" value="Unassembled WGS sequence"/>
</dbReference>
<gene>
    <name evidence="1" type="ORF">GCM10009690_13500</name>
</gene>
<dbReference type="RefSeq" id="WP_173156858.1">
    <property type="nucleotide sequence ID" value="NZ_BAAALX010000008.1"/>
</dbReference>
<dbReference type="Gene3D" id="3.10.129.10">
    <property type="entry name" value="Hotdog Thioesterase"/>
    <property type="match status" value="2"/>
</dbReference>
<accession>A0ABN2A5W6</accession>